<dbReference type="Proteomes" id="UP000276776">
    <property type="component" value="Unassembled WGS sequence"/>
</dbReference>
<reference evidence="1 2" key="2">
    <citation type="submission" date="2018-11" db="EMBL/GenBank/DDBJ databases">
        <authorList>
            <consortium name="Pathogen Informatics"/>
        </authorList>
    </citation>
    <scope>NUCLEOTIDE SEQUENCE [LARGE SCALE GENOMIC DNA]</scope>
</reference>
<dbReference type="AlphaFoldDB" id="A0A0N5D9R7"/>
<dbReference type="WBParaSite" id="TCLT_0000988301-mRNA-1">
    <property type="protein sequence ID" value="TCLT_0000988301-mRNA-1"/>
    <property type="gene ID" value="TCLT_0000988301"/>
</dbReference>
<proteinExistence type="predicted"/>
<accession>A0A0N5D9R7</accession>
<protein>
    <submittedName>
        <fullName evidence="3">C3HC-type domain-containing protein</fullName>
    </submittedName>
</protein>
<evidence type="ECO:0000313" key="3">
    <source>
        <dbReference type="WBParaSite" id="TCLT_0000988301-mRNA-1"/>
    </source>
</evidence>
<sequence>MKKNEKIRRDNDWKRSEQLKFNFHKCEYEPIWEHAKQMNYVRCDFCKSHYGRGAVAWFIQRTISNSSDCIDKLHTVPCHNIIAGGLTQDLYENYRVPPSSCAGLFGAPMPIEFITPEQDIRAPQTTNKLIKEKYMNTIVLASALHVKCPRCSVRSGWHSYVL</sequence>
<reference evidence="3" key="1">
    <citation type="submission" date="2017-02" db="UniProtKB">
        <authorList>
            <consortium name="WormBaseParasite"/>
        </authorList>
    </citation>
    <scope>IDENTIFICATION</scope>
</reference>
<name>A0A0N5D9R7_THECL</name>
<gene>
    <name evidence="1" type="ORF">TCLT_LOCUS9872</name>
</gene>
<dbReference type="OrthoDB" id="5804890at2759"/>
<organism evidence="3">
    <name type="scientific">Thelazia callipaeda</name>
    <name type="common">Oriental eyeworm</name>
    <name type="synonym">Parasitic nematode</name>
    <dbReference type="NCBI Taxonomy" id="103827"/>
    <lineage>
        <taxon>Eukaryota</taxon>
        <taxon>Metazoa</taxon>
        <taxon>Ecdysozoa</taxon>
        <taxon>Nematoda</taxon>
        <taxon>Chromadorea</taxon>
        <taxon>Rhabditida</taxon>
        <taxon>Spirurina</taxon>
        <taxon>Spiruromorpha</taxon>
        <taxon>Thelazioidea</taxon>
        <taxon>Thelaziidae</taxon>
        <taxon>Thelazia</taxon>
    </lineage>
</organism>
<evidence type="ECO:0000313" key="2">
    <source>
        <dbReference type="Proteomes" id="UP000276776"/>
    </source>
</evidence>
<keyword evidence="2" id="KW-1185">Reference proteome</keyword>
<dbReference type="OMA" id="CSSHFGK"/>
<evidence type="ECO:0000313" key="1">
    <source>
        <dbReference type="EMBL" id="VDN07538.1"/>
    </source>
</evidence>
<dbReference type="EMBL" id="UYYF01004902">
    <property type="protein sequence ID" value="VDN07538.1"/>
    <property type="molecule type" value="Genomic_DNA"/>
</dbReference>